<dbReference type="EMBL" id="CAMXCT010006157">
    <property type="protein sequence ID" value="CAI4014049.1"/>
    <property type="molecule type" value="Genomic_DNA"/>
</dbReference>
<gene>
    <name evidence="3" type="ORF">C1SCF055_LOCUS38979</name>
</gene>
<dbReference type="Gene3D" id="3.80.10.10">
    <property type="entry name" value="Ribonuclease Inhibitor"/>
    <property type="match status" value="2"/>
</dbReference>
<dbReference type="InterPro" id="IPR001611">
    <property type="entry name" value="Leu-rich_rpt"/>
</dbReference>
<dbReference type="PANTHER" id="PTHR24111:SF0">
    <property type="entry name" value="LEUCINE-RICH REPEAT-CONTAINING PROTEIN"/>
    <property type="match status" value="1"/>
</dbReference>
<dbReference type="InterPro" id="IPR032675">
    <property type="entry name" value="LRR_dom_sf"/>
</dbReference>
<protein>
    <recommendedName>
        <fullName evidence="6">Protein NLRC3</fullName>
    </recommendedName>
</protein>
<dbReference type="SMART" id="SM00368">
    <property type="entry name" value="LRR_RI"/>
    <property type="match status" value="3"/>
</dbReference>
<feature type="compositionally biased region" description="Gly residues" evidence="2">
    <location>
        <begin position="549"/>
        <end position="565"/>
    </location>
</feature>
<evidence type="ECO:0000256" key="1">
    <source>
        <dbReference type="ARBA" id="ARBA00022737"/>
    </source>
</evidence>
<comment type="caution">
    <text evidence="3">The sequence shown here is derived from an EMBL/GenBank/DDBJ whole genome shotgun (WGS) entry which is preliminary data.</text>
</comment>
<dbReference type="Pfam" id="PF13516">
    <property type="entry name" value="LRR_6"/>
    <property type="match status" value="2"/>
</dbReference>
<dbReference type="InterPro" id="IPR052201">
    <property type="entry name" value="LRR-containing_regulator"/>
</dbReference>
<reference evidence="3" key="1">
    <citation type="submission" date="2022-10" db="EMBL/GenBank/DDBJ databases">
        <authorList>
            <person name="Chen Y."/>
            <person name="Dougan E. K."/>
            <person name="Chan C."/>
            <person name="Rhodes N."/>
            <person name="Thang M."/>
        </authorList>
    </citation>
    <scope>NUCLEOTIDE SEQUENCE</scope>
</reference>
<proteinExistence type="predicted"/>
<dbReference type="OrthoDB" id="2163268at2759"/>
<dbReference type="EMBL" id="CAMXCT020006157">
    <property type="protein sequence ID" value="CAL1167424.1"/>
    <property type="molecule type" value="Genomic_DNA"/>
</dbReference>
<dbReference type="EMBL" id="CAMXCT030006157">
    <property type="protein sequence ID" value="CAL4801361.1"/>
    <property type="molecule type" value="Genomic_DNA"/>
</dbReference>
<keyword evidence="1" id="KW-0677">Repeat</keyword>
<evidence type="ECO:0000256" key="2">
    <source>
        <dbReference type="SAM" id="MobiDB-lite"/>
    </source>
</evidence>
<dbReference type="Proteomes" id="UP001152797">
    <property type="component" value="Unassembled WGS sequence"/>
</dbReference>
<evidence type="ECO:0000313" key="5">
    <source>
        <dbReference type="Proteomes" id="UP001152797"/>
    </source>
</evidence>
<evidence type="ECO:0000313" key="4">
    <source>
        <dbReference type="EMBL" id="CAL4801361.1"/>
    </source>
</evidence>
<dbReference type="PANTHER" id="PTHR24111">
    <property type="entry name" value="LEUCINE-RICH REPEAT-CONTAINING PROTEIN 34"/>
    <property type="match status" value="1"/>
</dbReference>
<dbReference type="AlphaFoldDB" id="A0A9P1DPF0"/>
<keyword evidence="5" id="KW-1185">Reference proteome</keyword>
<accession>A0A9P1DPF0</accession>
<evidence type="ECO:0000313" key="3">
    <source>
        <dbReference type="EMBL" id="CAI4014049.1"/>
    </source>
</evidence>
<feature type="region of interest" description="Disordered" evidence="2">
    <location>
        <begin position="549"/>
        <end position="600"/>
    </location>
</feature>
<feature type="compositionally biased region" description="Gly residues" evidence="2">
    <location>
        <begin position="583"/>
        <end position="598"/>
    </location>
</feature>
<dbReference type="SUPFAM" id="SSF52047">
    <property type="entry name" value="RNI-like"/>
    <property type="match status" value="1"/>
</dbReference>
<organism evidence="3">
    <name type="scientific">Cladocopium goreaui</name>
    <dbReference type="NCBI Taxonomy" id="2562237"/>
    <lineage>
        <taxon>Eukaryota</taxon>
        <taxon>Sar</taxon>
        <taxon>Alveolata</taxon>
        <taxon>Dinophyceae</taxon>
        <taxon>Suessiales</taxon>
        <taxon>Symbiodiniaceae</taxon>
        <taxon>Cladocopium</taxon>
    </lineage>
</organism>
<sequence>MCAKAHRYDLKEPRALAQFLQDADIRLIRAKYLHDLAQSKRPLPRRQEAELCNFEFDGKAESALVSHAEVQNWAAGARTATICSVSHAWETREHPDPCRYQLQLIADRSAWYEAAFETDVWIFYDFTSLFQYERLLSEEERSFRAAMANMHIMYAHECTMTFIIEHLTPTDMWESTMKNDQELIPVWNDKLQSSDQVEPGQGQGLTGKVPLTPDKFKERMKRAKFTHRDKDLPIVVELQEKIFDEKVAVCEHLVLKGLPEQEIVALAEALPLYRSLKTLKLDIFECSEEAAEAFGKALATSQIVSLDLRNPRPGSGALMGKAVVDALTTNQSLTSIGAEDASIFNLAAKKALEKALRRNRSIKDRLPLDAPVRLKVVADALERNSLGTSVTVDPAEDQIDDQKAKAVAQLLKSGSPVKSVKSIDLGNTCISDDGAQALAEALRCNQTLEVLCLQEDQITDVGAKALAEALAVNKTLRSLTLTMGFYEALRAVEEMKRGRGDDFRFISAEEEEAKRCWGLRRVDARMHIHRPGSGLRLDPAALCSILRQGGGGPAASHGQGAGGRAGEQWPNSVAPGSFPPPRGGGEAPGGDGVAGGARRGWRRVCRGPHVEME</sequence>
<reference evidence="4 5" key="2">
    <citation type="submission" date="2024-05" db="EMBL/GenBank/DDBJ databases">
        <authorList>
            <person name="Chen Y."/>
            <person name="Shah S."/>
            <person name="Dougan E. K."/>
            <person name="Thang M."/>
            <person name="Chan C."/>
        </authorList>
    </citation>
    <scope>NUCLEOTIDE SEQUENCE [LARGE SCALE GENOMIC DNA]</scope>
</reference>
<evidence type="ECO:0008006" key="6">
    <source>
        <dbReference type="Google" id="ProtNLM"/>
    </source>
</evidence>
<name>A0A9P1DPF0_9DINO</name>